<keyword evidence="4" id="KW-1185">Reference proteome</keyword>
<dbReference type="Proteomes" id="UP000038010">
    <property type="component" value="Unassembled WGS sequence"/>
</dbReference>
<evidence type="ECO:0000259" key="2">
    <source>
        <dbReference type="Pfam" id="PF26118"/>
    </source>
</evidence>
<dbReference type="AlphaFoldDB" id="A0A0N1H6K9"/>
<feature type="region of interest" description="Disordered" evidence="1">
    <location>
        <begin position="296"/>
        <end position="376"/>
    </location>
</feature>
<feature type="compositionally biased region" description="Basic and acidic residues" evidence="1">
    <location>
        <begin position="312"/>
        <end position="358"/>
    </location>
</feature>
<dbReference type="OrthoDB" id="5410752at2759"/>
<feature type="compositionally biased region" description="Low complexity" evidence="1">
    <location>
        <begin position="261"/>
        <end position="270"/>
    </location>
</feature>
<organism evidence="3 4">
    <name type="scientific">Cyphellophora attinorum</name>
    <dbReference type="NCBI Taxonomy" id="1664694"/>
    <lineage>
        <taxon>Eukaryota</taxon>
        <taxon>Fungi</taxon>
        <taxon>Dikarya</taxon>
        <taxon>Ascomycota</taxon>
        <taxon>Pezizomycotina</taxon>
        <taxon>Eurotiomycetes</taxon>
        <taxon>Chaetothyriomycetidae</taxon>
        <taxon>Chaetothyriales</taxon>
        <taxon>Cyphellophoraceae</taxon>
        <taxon>Cyphellophora</taxon>
    </lineage>
</organism>
<evidence type="ECO:0000256" key="1">
    <source>
        <dbReference type="SAM" id="MobiDB-lite"/>
    </source>
</evidence>
<dbReference type="Pfam" id="PF26118">
    <property type="entry name" value="DUF8035"/>
    <property type="match status" value="1"/>
</dbReference>
<comment type="caution">
    <text evidence="3">The sequence shown here is derived from an EMBL/GenBank/DDBJ whole genome shotgun (WGS) entry which is preliminary data.</text>
</comment>
<accession>A0A0N1H6K9</accession>
<dbReference type="VEuPathDB" id="FungiDB:AB675_9394"/>
<reference evidence="3 4" key="1">
    <citation type="submission" date="2015-06" db="EMBL/GenBank/DDBJ databases">
        <title>Draft genome of the ant-associated black yeast Phialophora attae CBS 131958.</title>
        <authorList>
            <person name="Moreno L.F."/>
            <person name="Stielow B.J."/>
            <person name="de Hoog S."/>
            <person name="Vicente V.A."/>
            <person name="Weiss V.A."/>
            <person name="de Vries M."/>
            <person name="Cruz L.M."/>
            <person name="Souza E.M."/>
        </authorList>
    </citation>
    <scope>NUCLEOTIDE SEQUENCE [LARGE SCALE GENOMIC DNA]</scope>
    <source>
        <strain evidence="3 4">CBS 131958</strain>
    </source>
</reference>
<dbReference type="GeneID" id="28741803"/>
<feature type="compositionally biased region" description="Basic and acidic residues" evidence="1">
    <location>
        <begin position="84"/>
        <end position="95"/>
    </location>
</feature>
<feature type="region of interest" description="Disordered" evidence="1">
    <location>
        <begin position="61"/>
        <end position="276"/>
    </location>
</feature>
<feature type="compositionally biased region" description="Basic and acidic residues" evidence="1">
    <location>
        <begin position="104"/>
        <end position="150"/>
    </location>
</feature>
<evidence type="ECO:0000313" key="3">
    <source>
        <dbReference type="EMBL" id="KPI41713.1"/>
    </source>
</evidence>
<dbReference type="InterPro" id="IPR058348">
    <property type="entry name" value="DUF8035"/>
</dbReference>
<dbReference type="STRING" id="1664694.A0A0N1H6K9"/>
<evidence type="ECO:0000313" key="4">
    <source>
        <dbReference type="Proteomes" id="UP000038010"/>
    </source>
</evidence>
<feature type="compositionally biased region" description="Pro residues" evidence="1">
    <location>
        <begin position="546"/>
        <end position="565"/>
    </location>
</feature>
<proteinExistence type="predicted"/>
<feature type="region of interest" description="Disordered" evidence="1">
    <location>
        <begin position="1"/>
        <end position="49"/>
    </location>
</feature>
<feature type="region of interest" description="Disordered" evidence="1">
    <location>
        <begin position="546"/>
        <end position="570"/>
    </location>
</feature>
<feature type="compositionally biased region" description="Basic and acidic residues" evidence="1">
    <location>
        <begin position="61"/>
        <end position="75"/>
    </location>
</feature>
<dbReference type="EMBL" id="LFJN01000009">
    <property type="protein sequence ID" value="KPI41713.1"/>
    <property type="molecule type" value="Genomic_DNA"/>
</dbReference>
<protein>
    <recommendedName>
        <fullName evidence="2">DUF8035 domain-containing protein</fullName>
    </recommendedName>
</protein>
<feature type="compositionally biased region" description="Pro residues" evidence="1">
    <location>
        <begin position="302"/>
        <end position="311"/>
    </location>
</feature>
<feature type="domain" description="DUF8035" evidence="2">
    <location>
        <begin position="481"/>
        <end position="530"/>
    </location>
</feature>
<gene>
    <name evidence="3" type="ORF">AB675_9394</name>
</gene>
<dbReference type="RefSeq" id="XP_018001676.1">
    <property type="nucleotide sequence ID" value="XM_018149923.1"/>
</dbReference>
<feature type="compositionally biased region" description="Basic and acidic residues" evidence="1">
    <location>
        <begin position="157"/>
        <end position="255"/>
    </location>
</feature>
<sequence length="594" mass="70662">MSRRGGSDYDDRRGEYISRTRSRYDERDYRDYDDRDYRRPPPAREREREVLVREEVRERDRVRDGPAYLRDDYGRTEAGPMVLRKRETEEFDVVHRRPRTPSPEPEKEVKKEEIIIKTTDDHDHGRRRDRSIEREEIIIRKTDDRDDDIRSVAASRRGGDREKEEIIIRRTEEDDTRSRHGIDREKEEIIIRRTETDDDRYSRRGGRSDIGRLDNRPISHERERSRVRGRESDSEEIIIRNEDRGRGDKQQEIIIRRHSRSNSPSSISTRGPPPIHAPPIHQEIITHHRHIDHGFERARPISRPPTPPSPPRPRERSEERIEIRRSGERANGEHYSEDIIIDQKHDDAPRDRRPRDPIYDDYVPPRPLPGALAPYRPERERYDGSVADEAEYYNDMAMRRGYPGEAYNGATRDWGLVDVPPGTRRVRMDGQGGGGQEITWQRYSGNRRSRFYPDDRDRDGRPDYYPAKSPALNRQARSVRKITKDLVVKEAIKEMGYEYEETEEFYYIFKYLGYDDMARLVGLSDDIRKQRDQRVREIGWENRVMPPPGLLPEPRPRPAIEPPPRTWDHEEDRYIEREVVYRGGRPPPPPGWRR</sequence>
<name>A0A0N1H6K9_9EURO</name>